<reference evidence="2" key="1">
    <citation type="submission" date="2018-05" db="EMBL/GenBank/DDBJ databases">
        <authorList>
            <person name="Lanie J.A."/>
            <person name="Ng W.-L."/>
            <person name="Kazmierczak K.M."/>
            <person name="Andrzejewski T.M."/>
            <person name="Davidsen T.M."/>
            <person name="Wayne K.J."/>
            <person name="Tettelin H."/>
            <person name="Glass J.I."/>
            <person name="Rusch D."/>
            <person name="Podicherti R."/>
            <person name="Tsui H.-C.T."/>
            <person name="Winkler M.E."/>
        </authorList>
    </citation>
    <scope>NUCLEOTIDE SEQUENCE</scope>
</reference>
<proteinExistence type="predicted"/>
<sequence>MSGIKSIQERASRSTSSERSNSGGLRKEIWLRDGDQAFIIPVATGDDDDPFLEEYWMHTFRDENTFKSILSGPDGPLGVVPPDSKPQHRFAFWTYVTEVFHSERRIDSWESITGPSGKTMYKEVVNDFRILPLTFGRGNYIWNQLVDVYNDWGFLNKGVVRVRRTGAGLDTTYTITATTKEDEIPEDRYNTIGDLQSVKDYMMET</sequence>
<gene>
    <name evidence="2" type="ORF">METZ01_LOCUS423768</name>
</gene>
<feature type="non-terminal residue" evidence="2">
    <location>
        <position position="205"/>
    </location>
</feature>
<protein>
    <submittedName>
        <fullName evidence="2">Uncharacterized protein</fullName>
    </submittedName>
</protein>
<accession>A0A382XJ97</accession>
<evidence type="ECO:0000256" key="1">
    <source>
        <dbReference type="SAM" id="MobiDB-lite"/>
    </source>
</evidence>
<feature type="region of interest" description="Disordered" evidence="1">
    <location>
        <begin position="1"/>
        <end position="24"/>
    </location>
</feature>
<name>A0A382XJ97_9ZZZZ</name>
<evidence type="ECO:0000313" key="2">
    <source>
        <dbReference type="EMBL" id="SVD70914.1"/>
    </source>
</evidence>
<dbReference type="EMBL" id="UINC01168075">
    <property type="protein sequence ID" value="SVD70914.1"/>
    <property type="molecule type" value="Genomic_DNA"/>
</dbReference>
<dbReference type="AlphaFoldDB" id="A0A382XJ97"/>
<feature type="compositionally biased region" description="Low complexity" evidence="1">
    <location>
        <begin position="13"/>
        <end position="22"/>
    </location>
</feature>
<organism evidence="2">
    <name type="scientific">marine metagenome</name>
    <dbReference type="NCBI Taxonomy" id="408172"/>
    <lineage>
        <taxon>unclassified sequences</taxon>
        <taxon>metagenomes</taxon>
        <taxon>ecological metagenomes</taxon>
    </lineage>
</organism>